<evidence type="ECO:0000256" key="1">
    <source>
        <dbReference type="SAM" id="MobiDB-lite"/>
    </source>
</evidence>
<gene>
    <name evidence="2" type="ORF">GCM10010226_90170</name>
</gene>
<comment type="caution">
    <text evidence="2">The sequence shown here is derived from an EMBL/GenBank/DDBJ whole genome shotgun (WGS) entry which is preliminary data.</text>
</comment>
<organism evidence="2 3">
    <name type="scientific">Streptomyces phaeofaciens</name>
    <dbReference type="NCBI Taxonomy" id="68254"/>
    <lineage>
        <taxon>Bacteria</taxon>
        <taxon>Bacillati</taxon>
        <taxon>Actinomycetota</taxon>
        <taxon>Actinomycetes</taxon>
        <taxon>Kitasatosporales</taxon>
        <taxon>Streptomycetaceae</taxon>
        <taxon>Streptomyces</taxon>
    </lineage>
</organism>
<dbReference type="RefSeq" id="WP_189718391.1">
    <property type="nucleotide sequence ID" value="NZ_BMSA01000059.1"/>
</dbReference>
<reference evidence="2" key="1">
    <citation type="journal article" date="2014" name="Int. J. Syst. Evol. Microbiol.">
        <title>Complete genome sequence of Corynebacterium casei LMG S-19264T (=DSM 44701T), isolated from a smear-ripened cheese.</title>
        <authorList>
            <consortium name="US DOE Joint Genome Institute (JGI-PGF)"/>
            <person name="Walter F."/>
            <person name="Albersmeier A."/>
            <person name="Kalinowski J."/>
            <person name="Ruckert C."/>
        </authorList>
    </citation>
    <scope>NUCLEOTIDE SEQUENCE</scope>
    <source>
        <strain evidence="2">JCM 4125</strain>
    </source>
</reference>
<sequence>MTAIHEREEFETVAETEVDSRGRVSLGRAGARPGRRYRVESNPDGVLLLTPVVSIPEREMQVWNDPLLAERIRTGIEQAKAGKTIDRGDFSHYLDEDYED</sequence>
<dbReference type="EMBL" id="BMSA01000059">
    <property type="protein sequence ID" value="GGT98940.1"/>
    <property type="molecule type" value="Genomic_DNA"/>
</dbReference>
<feature type="region of interest" description="Disordered" evidence="1">
    <location>
        <begin position="1"/>
        <end position="27"/>
    </location>
</feature>
<proteinExistence type="predicted"/>
<dbReference type="Proteomes" id="UP000646776">
    <property type="component" value="Unassembled WGS sequence"/>
</dbReference>
<reference evidence="2" key="2">
    <citation type="submission" date="2020-09" db="EMBL/GenBank/DDBJ databases">
        <authorList>
            <person name="Sun Q."/>
            <person name="Ohkuma M."/>
        </authorList>
    </citation>
    <scope>NUCLEOTIDE SEQUENCE</scope>
    <source>
        <strain evidence="2">JCM 4125</strain>
    </source>
</reference>
<keyword evidence="3" id="KW-1185">Reference proteome</keyword>
<accession>A0A918HR45</accession>
<evidence type="ECO:0000313" key="3">
    <source>
        <dbReference type="Proteomes" id="UP000646776"/>
    </source>
</evidence>
<dbReference type="AlphaFoldDB" id="A0A918HR45"/>
<protein>
    <submittedName>
        <fullName evidence="2">Uncharacterized protein</fullName>
    </submittedName>
</protein>
<evidence type="ECO:0000313" key="2">
    <source>
        <dbReference type="EMBL" id="GGT98940.1"/>
    </source>
</evidence>
<name>A0A918HR45_9ACTN</name>
<feature type="compositionally biased region" description="Basic and acidic residues" evidence="1">
    <location>
        <begin position="1"/>
        <end position="10"/>
    </location>
</feature>